<dbReference type="Gene3D" id="3.40.970.30">
    <property type="entry name" value="yp_829618.1 like domains"/>
    <property type="match status" value="1"/>
</dbReference>
<proteinExistence type="predicted"/>
<keyword evidence="3" id="KW-1185">Reference proteome</keyword>
<organism evidence="2 3">
    <name type="scientific">Aureispira anguillae</name>
    <dbReference type="NCBI Taxonomy" id="2864201"/>
    <lineage>
        <taxon>Bacteria</taxon>
        <taxon>Pseudomonadati</taxon>
        <taxon>Bacteroidota</taxon>
        <taxon>Saprospiria</taxon>
        <taxon>Saprospirales</taxon>
        <taxon>Saprospiraceae</taxon>
        <taxon>Aureispira</taxon>
    </lineage>
</organism>
<evidence type="ECO:0000313" key="2">
    <source>
        <dbReference type="EMBL" id="BDS11754.1"/>
    </source>
</evidence>
<evidence type="ECO:0000313" key="3">
    <source>
        <dbReference type="Proteomes" id="UP001060919"/>
    </source>
</evidence>
<feature type="domain" description="DUF7793" evidence="1">
    <location>
        <begin position="15"/>
        <end position="128"/>
    </location>
</feature>
<dbReference type="AlphaFoldDB" id="A0A916DRD0"/>
<name>A0A916DRD0_9BACT</name>
<dbReference type="Pfam" id="PF25056">
    <property type="entry name" value="DUF7793"/>
    <property type="match status" value="1"/>
</dbReference>
<reference evidence="2" key="1">
    <citation type="submission" date="2022-09" db="EMBL/GenBank/DDBJ databases">
        <title>Aureispira anguillicida sp. nov., isolated from Leptocephalus of Japanese eel Anguilla japonica.</title>
        <authorList>
            <person name="Yuasa K."/>
            <person name="Mekata T."/>
            <person name="Ikunari K."/>
        </authorList>
    </citation>
    <scope>NUCLEOTIDE SEQUENCE</scope>
    <source>
        <strain evidence="2">EL160426</strain>
    </source>
</reference>
<dbReference type="Proteomes" id="UP001060919">
    <property type="component" value="Chromosome"/>
</dbReference>
<dbReference type="RefSeq" id="WP_264792900.1">
    <property type="nucleotide sequence ID" value="NZ_AP026867.1"/>
</dbReference>
<dbReference type="InterPro" id="IPR056695">
    <property type="entry name" value="DUF7793"/>
</dbReference>
<sequence length="134" mass="15629">MQYKTKELTVTVRPDTIIEITTNPEISEYTIQGAEENVALMRKIVDKKPRSVMVWMPSAYMKKEIIKYYNEFEEDNVATALLTESFASKLIGNLFLTLRTRLVPNQKTKTNPIKIFKDPNEATEWLLEHLAKYQ</sequence>
<dbReference type="KEGG" id="aup:AsAng_0024680"/>
<gene>
    <name evidence="2" type="ORF">AsAng_0024680</name>
</gene>
<accession>A0A916DRD0</accession>
<protein>
    <recommendedName>
        <fullName evidence="1">DUF7793 domain-containing protein</fullName>
    </recommendedName>
</protein>
<evidence type="ECO:0000259" key="1">
    <source>
        <dbReference type="Pfam" id="PF25056"/>
    </source>
</evidence>
<dbReference type="EMBL" id="AP026867">
    <property type="protein sequence ID" value="BDS11754.1"/>
    <property type="molecule type" value="Genomic_DNA"/>
</dbReference>